<dbReference type="GO" id="GO:0003677">
    <property type="term" value="F:DNA binding"/>
    <property type="evidence" value="ECO:0007669"/>
    <property type="project" value="UniProtKB-KW"/>
</dbReference>
<evidence type="ECO:0000313" key="5">
    <source>
        <dbReference type="Proteomes" id="UP000662904"/>
    </source>
</evidence>
<dbReference type="SUPFAM" id="SSF116734">
    <property type="entry name" value="DNA methylase specificity domain"/>
    <property type="match status" value="2"/>
</dbReference>
<keyword evidence="1" id="KW-0680">Restriction system</keyword>
<dbReference type="KEGG" id="kme:H0A61_02950"/>
<dbReference type="InterPro" id="IPR044946">
    <property type="entry name" value="Restrct_endonuc_typeI_TRD_sf"/>
</dbReference>
<name>A0A8A0RSN4_9FIRM</name>
<dbReference type="PANTHER" id="PTHR30408:SF12">
    <property type="entry name" value="TYPE I RESTRICTION ENZYME MJAVIII SPECIFICITY SUBUNIT"/>
    <property type="match status" value="1"/>
</dbReference>
<evidence type="ECO:0000256" key="1">
    <source>
        <dbReference type="ARBA" id="ARBA00022747"/>
    </source>
</evidence>
<keyword evidence="5" id="KW-1185">Reference proteome</keyword>
<dbReference type="Gene3D" id="3.90.220.20">
    <property type="entry name" value="DNA methylase specificity domains"/>
    <property type="match status" value="2"/>
</dbReference>
<proteinExistence type="predicted"/>
<dbReference type="PANTHER" id="PTHR30408">
    <property type="entry name" value="TYPE-1 RESTRICTION ENZYME ECOKI SPECIFICITY PROTEIN"/>
    <property type="match status" value="1"/>
</dbReference>
<dbReference type="RefSeq" id="WP_206707850.1">
    <property type="nucleotide sequence ID" value="NZ_CP059066.1"/>
</dbReference>
<keyword evidence="3" id="KW-0175">Coiled coil</keyword>
<reference evidence="4" key="1">
    <citation type="submission" date="2020-07" db="EMBL/GenBank/DDBJ databases">
        <title>Koleobacter methoxysyntrophicus gen. nov., sp. nov., a novel anaerobic bacterium isolated from deep subsurface oil field and proposal of Koleobacterales ord. nov. in the phylum Firmicutes.</title>
        <authorList>
            <person name="Sakamoto S."/>
            <person name="Tamaki H."/>
        </authorList>
    </citation>
    <scope>NUCLEOTIDE SEQUENCE</scope>
    <source>
        <strain evidence="4">NRmbB1</strain>
    </source>
</reference>
<organism evidence="4 5">
    <name type="scientific">Koleobacter methoxysyntrophicus</name>
    <dbReference type="NCBI Taxonomy" id="2751313"/>
    <lineage>
        <taxon>Bacteria</taxon>
        <taxon>Bacillati</taxon>
        <taxon>Bacillota</taxon>
        <taxon>Clostridia</taxon>
        <taxon>Koleobacterales</taxon>
        <taxon>Koleobacteraceae</taxon>
        <taxon>Koleobacter</taxon>
    </lineage>
</organism>
<dbReference type="EMBL" id="CP059066">
    <property type="protein sequence ID" value="QSQ10540.1"/>
    <property type="molecule type" value="Genomic_DNA"/>
</dbReference>
<dbReference type="InterPro" id="IPR052021">
    <property type="entry name" value="Type-I_RS_S_subunit"/>
</dbReference>
<accession>A0A8A0RSN4</accession>
<keyword evidence="2" id="KW-0238">DNA-binding</keyword>
<protein>
    <submittedName>
        <fullName evidence="4">Uncharacterized protein</fullName>
    </submittedName>
</protein>
<evidence type="ECO:0000256" key="3">
    <source>
        <dbReference type="SAM" id="Coils"/>
    </source>
</evidence>
<dbReference type="GO" id="GO:0009307">
    <property type="term" value="P:DNA restriction-modification system"/>
    <property type="evidence" value="ECO:0007669"/>
    <property type="project" value="UniProtKB-KW"/>
</dbReference>
<sequence length="493" mass="57812">MKIHTKNLFELTDNSYLRTDFKFAYYHDTSFARLKSKWKGSVKLRQIISKMRNGKDFSKKIYADYETDTCYVRVNNLKPLGEFTVEDIVFLKDEEIEKFSNLFIDEGDFIITRSGSVGIAFKFIKRNLPENIRDKDFMPAGYIIVIKVHNLFDSERLKYFLYSSITREYFEALACGKSQQNISQTDLGKWLVPWQILKNISVNEIKEKEQETSRLKTQIKEPKLIVDEVFSKYFKLDLKRYSDLEKKHIFRENLINLSKSIQLKSSLKFHHPKYDFILEKVKEFKTVKLNQLLKEPVRRGVQPEYDENGEILVIKTININKNGYIDLTEMEFVSDAFYSKVKRKAGIQRGDILITSTGEGRGKVSLYDLDEPAIADTHISIARCEDINIKYLAYFLQSSLGRNQLSILEQAIKGTPEIYPREIEELIVIYPFSEIQDKIVKEIEAKLNEQRKITEQIEKLKHEIDNLIEKAILENWGKEIKNDKLERIPAELS</sequence>
<gene>
    <name evidence="4" type="ORF">H0A61_02950</name>
</gene>
<evidence type="ECO:0000313" key="4">
    <source>
        <dbReference type="EMBL" id="QSQ10540.1"/>
    </source>
</evidence>
<evidence type="ECO:0000256" key="2">
    <source>
        <dbReference type="ARBA" id="ARBA00023125"/>
    </source>
</evidence>
<feature type="coiled-coil region" evidence="3">
    <location>
        <begin position="440"/>
        <end position="470"/>
    </location>
</feature>
<dbReference type="Proteomes" id="UP000662904">
    <property type="component" value="Chromosome"/>
</dbReference>
<dbReference type="AlphaFoldDB" id="A0A8A0RSN4"/>